<dbReference type="RefSeq" id="WP_054784195.1">
    <property type="nucleotide sequence ID" value="NZ_FPBD01000010.1"/>
</dbReference>
<evidence type="ECO:0000256" key="2">
    <source>
        <dbReference type="ARBA" id="ARBA00022723"/>
    </source>
</evidence>
<keyword evidence="3" id="KW-0560">Oxidoreductase</keyword>
<name>A0A1I7DT76_9HYPH</name>
<protein>
    <submittedName>
        <fullName evidence="6">FAD dependent oxidoreductase</fullName>
    </submittedName>
</protein>
<gene>
    <name evidence="6" type="ORF">SAMN05444141_11080</name>
</gene>
<dbReference type="PANTHER" id="PTHR43498:SF1">
    <property type="entry name" value="COB--COM HETERODISULFIDE REDUCTASE IRON-SULFUR SUBUNIT A"/>
    <property type="match status" value="1"/>
</dbReference>
<dbReference type="InterPro" id="IPR039650">
    <property type="entry name" value="HdrA-like"/>
</dbReference>
<evidence type="ECO:0000256" key="1">
    <source>
        <dbReference type="ARBA" id="ARBA00022485"/>
    </source>
</evidence>
<keyword evidence="5" id="KW-0411">Iron-sulfur</keyword>
<sequence>MAWKELALSAVDSPVLDEADVVVCGGGPAGVAAAVMSARDGLKTILVEKNGFCGGAATAGLSGTICGLYLTQDEIAKKTPKQVVFGFAEEFRQRLEGKQGVTEPQIYGNTHVLTFDPLRWREVADDLLEEAGVTCLYHCLITEVMREDQRIKAIKLESSAGSTFLKAKAFIDATGDAAVLAKAGCEHSYGDKGNIQNPTMMFRLSNVEAEGFYKVFGEDTISPPEVTEKIREVNASGERHLPRDKVWVFPTPQDGVFLMNCTRLAGQGGRMLNVINPADRTYAEIYGRRSARDYHAFFKENVEGFEKTQLIDMPPEIGVRQTRTIRGTKTLTNDQVVNCEKPADGIARSSWPIELHAGKQSKLHWLMNDYYEIPWGTLVPEELDNTIVAGRCLSAEHEALASARVTAQCFEMGHAAAVATKISLESAVKYKDLDPEQIRQKMRVNNSAL</sequence>
<organism evidence="6 7">
    <name type="scientific">Pseudovibrio denitrificans</name>
    <dbReference type="NCBI Taxonomy" id="258256"/>
    <lineage>
        <taxon>Bacteria</taxon>
        <taxon>Pseudomonadati</taxon>
        <taxon>Pseudomonadota</taxon>
        <taxon>Alphaproteobacteria</taxon>
        <taxon>Hyphomicrobiales</taxon>
        <taxon>Stappiaceae</taxon>
        <taxon>Pseudovibrio</taxon>
    </lineage>
</organism>
<evidence type="ECO:0000256" key="3">
    <source>
        <dbReference type="ARBA" id="ARBA00023002"/>
    </source>
</evidence>
<dbReference type="Pfam" id="PF12831">
    <property type="entry name" value="FAD_oxidored"/>
    <property type="match status" value="1"/>
</dbReference>
<dbReference type="GO" id="GO:0046872">
    <property type="term" value="F:metal ion binding"/>
    <property type="evidence" value="ECO:0007669"/>
    <property type="project" value="UniProtKB-KW"/>
</dbReference>
<evidence type="ECO:0000313" key="6">
    <source>
        <dbReference type="EMBL" id="SFU14863.1"/>
    </source>
</evidence>
<proteinExistence type="predicted"/>
<evidence type="ECO:0000256" key="4">
    <source>
        <dbReference type="ARBA" id="ARBA00023004"/>
    </source>
</evidence>
<dbReference type="Proteomes" id="UP000183371">
    <property type="component" value="Unassembled WGS sequence"/>
</dbReference>
<keyword evidence="4" id="KW-0408">Iron</keyword>
<dbReference type="PANTHER" id="PTHR43498">
    <property type="entry name" value="FERREDOXIN:COB-COM HETERODISULFIDE REDUCTASE SUBUNIT A"/>
    <property type="match status" value="1"/>
</dbReference>
<evidence type="ECO:0000256" key="5">
    <source>
        <dbReference type="ARBA" id="ARBA00023014"/>
    </source>
</evidence>
<dbReference type="GO" id="GO:0016491">
    <property type="term" value="F:oxidoreductase activity"/>
    <property type="evidence" value="ECO:0007669"/>
    <property type="project" value="UniProtKB-KW"/>
</dbReference>
<evidence type="ECO:0000313" key="7">
    <source>
        <dbReference type="Proteomes" id="UP000183371"/>
    </source>
</evidence>
<keyword evidence="2" id="KW-0479">Metal-binding</keyword>
<keyword evidence="7" id="KW-1185">Reference proteome</keyword>
<dbReference type="PRINTS" id="PR00411">
    <property type="entry name" value="PNDRDTASEI"/>
</dbReference>
<dbReference type="InterPro" id="IPR036188">
    <property type="entry name" value="FAD/NAD-bd_sf"/>
</dbReference>
<dbReference type="AlphaFoldDB" id="A0A1I7DT76"/>
<accession>A0A1I7DT76</accession>
<dbReference type="GO" id="GO:0051539">
    <property type="term" value="F:4 iron, 4 sulfur cluster binding"/>
    <property type="evidence" value="ECO:0007669"/>
    <property type="project" value="UniProtKB-KW"/>
</dbReference>
<dbReference type="SUPFAM" id="SSF51905">
    <property type="entry name" value="FAD/NAD(P)-binding domain"/>
    <property type="match status" value="1"/>
</dbReference>
<dbReference type="EMBL" id="FPBD01000010">
    <property type="protein sequence ID" value="SFU14863.1"/>
    <property type="molecule type" value="Genomic_DNA"/>
</dbReference>
<keyword evidence="1" id="KW-0004">4Fe-4S</keyword>
<reference evidence="7" key="1">
    <citation type="submission" date="2016-10" db="EMBL/GenBank/DDBJ databases">
        <authorList>
            <person name="Varghese N."/>
            <person name="Submissions S."/>
        </authorList>
    </citation>
    <scope>NUCLEOTIDE SEQUENCE [LARGE SCALE GENOMIC DNA]</scope>
    <source>
        <strain evidence="7">DSM 17465</strain>
    </source>
</reference>
<dbReference type="Gene3D" id="3.50.50.60">
    <property type="entry name" value="FAD/NAD(P)-binding domain"/>
    <property type="match status" value="1"/>
</dbReference>